<dbReference type="OrthoDB" id="187139at2759"/>
<reference evidence="5 6" key="1">
    <citation type="journal article" date="2013" name="BMC Genomics">
        <title>The miniature genome of a carnivorous plant Genlisea aurea contains a low number of genes and short non-coding sequences.</title>
        <authorList>
            <person name="Leushkin E.V."/>
            <person name="Sutormin R.A."/>
            <person name="Nabieva E.R."/>
            <person name="Penin A.A."/>
            <person name="Kondrashov A.S."/>
            <person name="Logacheva M.D."/>
        </authorList>
    </citation>
    <scope>NUCLEOTIDE SEQUENCE [LARGE SCALE GENOMIC DNA]</scope>
</reference>
<evidence type="ECO:0000256" key="4">
    <source>
        <dbReference type="RuleBase" id="RU361169"/>
    </source>
</evidence>
<dbReference type="InterPro" id="IPR000743">
    <property type="entry name" value="Glyco_hydro_28"/>
</dbReference>
<dbReference type="Gene3D" id="2.160.20.10">
    <property type="entry name" value="Single-stranded right-handed beta-helix, Pectin lyase-like"/>
    <property type="match status" value="1"/>
</dbReference>
<dbReference type="Pfam" id="PF00295">
    <property type="entry name" value="Glyco_hydro_28"/>
    <property type="match status" value="1"/>
</dbReference>
<sequence length="139" mass="15368">DESDYPLIDPLPSYGRGRDAPGKRFSSLIWGTNLTDVAITGGNGTIDGQGEIWWKKFKSHKLKNTRPYLIELLHSQDVQITNLTLINSPSWHVHPTYCSNVIIEHITVVAPVESPNTDGINPDSCVNTRIRDSSVVSGD</sequence>
<dbReference type="GO" id="GO:0005975">
    <property type="term" value="P:carbohydrate metabolic process"/>
    <property type="evidence" value="ECO:0007669"/>
    <property type="project" value="InterPro"/>
</dbReference>
<protein>
    <recommendedName>
        <fullName evidence="7">Polygalacturonase</fullName>
    </recommendedName>
</protein>
<comment type="similarity">
    <text evidence="1 4">Belongs to the glycosyl hydrolase 28 family.</text>
</comment>
<proteinExistence type="inferred from homology"/>
<organism evidence="5 6">
    <name type="scientific">Genlisea aurea</name>
    <dbReference type="NCBI Taxonomy" id="192259"/>
    <lineage>
        <taxon>Eukaryota</taxon>
        <taxon>Viridiplantae</taxon>
        <taxon>Streptophyta</taxon>
        <taxon>Embryophyta</taxon>
        <taxon>Tracheophyta</taxon>
        <taxon>Spermatophyta</taxon>
        <taxon>Magnoliopsida</taxon>
        <taxon>eudicotyledons</taxon>
        <taxon>Gunneridae</taxon>
        <taxon>Pentapetalae</taxon>
        <taxon>asterids</taxon>
        <taxon>lamiids</taxon>
        <taxon>Lamiales</taxon>
        <taxon>Lentibulariaceae</taxon>
        <taxon>Genlisea</taxon>
    </lineage>
</organism>
<dbReference type="AlphaFoldDB" id="S8BWZ5"/>
<name>S8BWZ5_9LAMI</name>
<dbReference type="Proteomes" id="UP000015453">
    <property type="component" value="Unassembled WGS sequence"/>
</dbReference>
<evidence type="ECO:0008006" key="7">
    <source>
        <dbReference type="Google" id="ProtNLM"/>
    </source>
</evidence>
<evidence type="ECO:0000256" key="2">
    <source>
        <dbReference type="ARBA" id="ARBA00022801"/>
    </source>
</evidence>
<keyword evidence="6" id="KW-1185">Reference proteome</keyword>
<evidence type="ECO:0000313" key="6">
    <source>
        <dbReference type="Proteomes" id="UP000015453"/>
    </source>
</evidence>
<comment type="caution">
    <text evidence="5">The sequence shown here is derived from an EMBL/GenBank/DDBJ whole genome shotgun (WGS) entry which is preliminary data.</text>
</comment>
<evidence type="ECO:0000256" key="3">
    <source>
        <dbReference type="ARBA" id="ARBA00023295"/>
    </source>
</evidence>
<evidence type="ECO:0000256" key="1">
    <source>
        <dbReference type="ARBA" id="ARBA00008834"/>
    </source>
</evidence>
<dbReference type="PANTHER" id="PTHR31339">
    <property type="entry name" value="PECTIN LYASE-RELATED"/>
    <property type="match status" value="1"/>
</dbReference>
<feature type="non-terminal residue" evidence="5">
    <location>
        <position position="139"/>
    </location>
</feature>
<keyword evidence="2 4" id="KW-0378">Hydrolase</keyword>
<dbReference type="InterPro" id="IPR012334">
    <property type="entry name" value="Pectin_lyas_fold"/>
</dbReference>
<dbReference type="PANTHER" id="PTHR31339:SF66">
    <property type="entry name" value="OS06G0106800 PROTEIN"/>
    <property type="match status" value="1"/>
</dbReference>
<accession>S8BWZ5</accession>
<keyword evidence="3 4" id="KW-0326">Glycosidase</keyword>
<dbReference type="SUPFAM" id="SSF51126">
    <property type="entry name" value="Pectin lyase-like"/>
    <property type="match status" value="1"/>
</dbReference>
<dbReference type="InterPro" id="IPR051801">
    <property type="entry name" value="GH28_Enzymes"/>
</dbReference>
<dbReference type="EMBL" id="AUSU01008861">
    <property type="protein sequence ID" value="EPS58839.1"/>
    <property type="molecule type" value="Genomic_DNA"/>
</dbReference>
<evidence type="ECO:0000313" key="5">
    <source>
        <dbReference type="EMBL" id="EPS58839.1"/>
    </source>
</evidence>
<dbReference type="InterPro" id="IPR011050">
    <property type="entry name" value="Pectin_lyase_fold/virulence"/>
</dbReference>
<feature type="non-terminal residue" evidence="5">
    <location>
        <position position="1"/>
    </location>
</feature>
<dbReference type="GO" id="GO:0004650">
    <property type="term" value="F:polygalacturonase activity"/>
    <property type="evidence" value="ECO:0007669"/>
    <property type="project" value="InterPro"/>
</dbReference>
<gene>
    <name evidence="5" type="ORF">M569_15974</name>
</gene>